<comment type="subcellular location">
    <subcellularLocation>
        <location evidence="1">Mitochondrion inner membrane</location>
    </subcellularLocation>
</comment>
<keyword evidence="5" id="KW-0472">Membrane</keyword>
<name>A0AAV2I3B7_LYMST</name>
<dbReference type="AlphaFoldDB" id="A0AAV2I3B7"/>
<evidence type="ECO:0000256" key="2">
    <source>
        <dbReference type="ARBA" id="ARBA00022792"/>
    </source>
</evidence>
<keyword evidence="2" id="KW-0999">Mitochondrion inner membrane</keyword>
<dbReference type="PANTHER" id="PTHR11504:SF0">
    <property type="entry name" value="CYTOCHROME C OXIDASE SUBUNIT"/>
    <property type="match status" value="1"/>
</dbReference>
<keyword evidence="8" id="KW-1185">Reference proteome</keyword>
<evidence type="ECO:0000256" key="4">
    <source>
        <dbReference type="ARBA" id="ARBA00023128"/>
    </source>
</evidence>
<keyword evidence="3" id="KW-0809">Transit peptide</keyword>
<evidence type="ECO:0000256" key="3">
    <source>
        <dbReference type="ARBA" id="ARBA00022946"/>
    </source>
</evidence>
<evidence type="ECO:0000313" key="7">
    <source>
        <dbReference type="EMBL" id="CAL1539666.1"/>
    </source>
</evidence>
<comment type="caution">
    <text evidence="7">The sequence shown here is derived from an EMBL/GenBank/DDBJ whole genome shotgun (WGS) entry which is preliminary data.</text>
</comment>
<comment type="similarity">
    <text evidence="6">Belongs to the cytochrome c oxidase subunit 6A family.</text>
</comment>
<evidence type="ECO:0000256" key="1">
    <source>
        <dbReference type="ARBA" id="ARBA00004273"/>
    </source>
</evidence>
<proteinExistence type="inferred from homology"/>
<sequence>MFAGRLGLIRLLSRTFSCSCRALKDKKDKPTCGGFFFPPSPYAHVPESEHAPFKLAESEKWRLALCAGAIPVFALWLFLKLTHTKEERPEFIPYEHLRIRNKPFPWGDGNHSLLHHCYYNALPEGYEDVCDCER</sequence>
<dbReference type="EMBL" id="CAXITT010000349">
    <property type="protein sequence ID" value="CAL1539666.1"/>
    <property type="molecule type" value="Genomic_DNA"/>
</dbReference>
<dbReference type="Proteomes" id="UP001497497">
    <property type="component" value="Unassembled WGS sequence"/>
</dbReference>
<dbReference type="Gene3D" id="4.10.95.10">
    <property type="entry name" value="Cytochrome c oxidase, subunit VIa"/>
    <property type="match status" value="1"/>
</dbReference>
<reference evidence="7 8" key="1">
    <citation type="submission" date="2024-04" db="EMBL/GenBank/DDBJ databases">
        <authorList>
            <consortium name="Genoscope - CEA"/>
            <person name="William W."/>
        </authorList>
    </citation>
    <scope>NUCLEOTIDE SEQUENCE [LARGE SCALE GENOMIC DNA]</scope>
</reference>
<evidence type="ECO:0008006" key="9">
    <source>
        <dbReference type="Google" id="ProtNLM"/>
    </source>
</evidence>
<dbReference type="SUPFAM" id="SSF81411">
    <property type="entry name" value="Mitochondrial cytochrome c oxidase subunit VIa"/>
    <property type="match status" value="1"/>
</dbReference>
<evidence type="ECO:0000313" key="8">
    <source>
        <dbReference type="Proteomes" id="UP001497497"/>
    </source>
</evidence>
<dbReference type="InterPro" id="IPR036418">
    <property type="entry name" value="Cyt_c_oxidase_su6a_sf"/>
</dbReference>
<organism evidence="7 8">
    <name type="scientific">Lymnaea stagnalis</name>
    <name type="common">Great pond snail</name>
    <name type="synonym">Helix stagnalis</name>
    <dbReference type="NCBI Taxonomy" id="6523"/>
    <lineage>
        <taxon>Eukaryota</taxon>
        <taxon>Metazoa</taxon>
        <taxon>Spiralia</taxon>
        <taxon>Lophotrochozoa</taxon>
        <taxon>Mollusca</taxon>
        <taxon>Gastropoda</taxon>
        <taxon>Heterobranchia</taxon>
        <taxon>Euthyneura</taxon>
        <taxon>Panpulmonata</taxon>
        <taxon>Hygrophila</taxon>
        <taxon>Lymnaeoidea</taxon>
        <taxon>Lymnaeidae</taxon>
        <taxon>Lymnaea</taxon>
    </lineage>
</organism>
<keyword evidence="4" id="KW-0496">Mitochondrion</keyword>
<evidence type="ECO:0000256" key="5">
    <source>
        <dbReference type="ARBA" id="ARBA00023136"/>
    </source>
</evidence>
<evidence type="ECO:0000256" key="6">
    <source>
        <dbReference type="RuleBase" id="RU004396"/>
    </source>
</evidence>
<dbReference type="GO" id="GO:0005743">
    <property type="term" value="C:mitochondrial inner membrane"/>
    <property type="evidence" value="ECO:0007669"/>
    <property type="project" value="UniProtKB-SubCell"/>
</dbReference>
<dbReference type="GO" id="GO:0006123">
    <property type="term" value="P:mitochondrial electron transport, cytochrome c to oxygen"/>
    <property type="evidence" value="ECO:0007669"/>
    <property type="project" value="TreeGrafter"/>
</dbReference>
<dbReference type="InterPro" id="IPR001349">
    <property type="entry name" value="Cyt_c_oxidase_su6a"/>
</dbReference>
<gene>
    <name evidence="7" type="ORF">GSLYS_00013399001</name>
</gene>
<dbReference type="GO" id="GO:0030234">
    <property type="term" value="F:enzyme regulator activity"/>
    <property type="evidence" value="ECO:0007669"/>
    <property type="project" value="TreeGrafter"/>
</dbReference>
<dbReference type="Pfam" id="PF02046">
    <property type="entry name" value="COX6A"/>
    <property type="match status" value="1"/>
</dbReference>
<dbReference type="PANTHER" id="PTHR11504">
    <property type="entry name" value="CYTOCHROME C OXIDASE POLYPEPTIDE VIA"/>
    <property type="match status" value="1"/>
</dbReference>
<accession>A0AAV2I3B7</accession>
<protein>
    <recommendedName>
        <fullName evidence="9">Cytochrome c oxidase polypeptide VIa</fullName>
    </recommendedName>
</protein>